<keyword evidence="13" id="KW-1185">Reference proteome</keyword>
<feature type="compositionally biased region" description="Basic and acidic residues" evidence="11">
    <location>
        <begin position="51"/>
        <end position="64"/>
    </location>
</feature>
<keyword evidence="7" id="KW-0508">mRNA splicing</keyword>
<comment type="caution">
    <text evidence="12">The sequence shown here is derived from an EMBL/GenBank/DDBJ whole genome shotgun (WGS) entry which is preliminary data.</text>
</comment>
<dbReference type="GO" id="GO:0005737">
    <property type="term" value="C:cytoplasm"/>
    <property type="evidence" value="ECO:0007669"/>
    <property type="project" value="UniProtKB-SubCell"/>
</dbReference>
<dbReference type="InterPro" id="IPR029338">
    <property type="entry name" value="TSSC4"/>
</dbReference>
<reference evidence="12 13" key="1">
    <citation type="journal article" date="2024" name="Nat. Commun.">
        <title>Phylogenomics reveals the evolutionary origins of lichenization in chlorophyte algae.</title>
        <authorList>
            <person name="Puginier C."/>
            <person name="Libourel C."/>
            <person name="Otte J."/>
            <person name="Skaloud P."/>
            <person name="Haon M."/>
            <person name="Grisel S."/>
            <person name="Petersen M."/>
            <person name="Berrin J.G."/>
            <person name="Delaux P.M."/>
            <person name="Dal Grande F."/>
            <person name="Keller J."/>
        </authorList>
    </citation>
    <scope>NUCLEOTIDE SEQUENCE [LARGE SCALE GENOMIC DNA]</scope>
    <source>
        <strain evidence="12 13">SAG 2523</strain>
    </source>
</reference>
<evidence type="ECO:0000256" key="8">
    <source>
        <dbReference type="ARBA" id="ARBA00023242"/>
    </source>
</evidence>
<evidence type="ECO:0000256" key="3">
    <source>
        <dbReference type="ARBA" id="ARBA00010362"/>
    </source>
</evidence>
<evidence type="ECO:0000256" key="7">
    <source>
        <dbReference type="ARBA" id="ARBA00023187"/>
    </source>
</evidence>
<evidence type="ECO:0000256" key="2">
    <source>
        <dbReference type="ARBA" id="ARBA00004496"/>
    </source>
</evidence>
<dbReference type="GO" id="GO:0008380">
    <property type="term" value="P:RNA splicing"/>
    <property type="evidence" value="ECO:0007669"/>
    <property type="project" value="UniProtKB-KW"/>
</dbReference>
<keyword evidence="5" id="KW-0507">mRNA processing</keyword>
<dbReference type="EMBL" id="JALJOV010000669">
    <property type="protein sequence ID" value="KAK9862007.1"/>
    <property type="molecule type" value="Genomic_DNA"/>
</dbReference>
<dbReference type="GO" id="GO:0005681">
    <property type="term" value="C:spliceosomal complex"/>
    <property type="evidence" value="ECO:0007669"/>
    <property type="project" value="UniProtKB-KW"/>
</dbReference>
<dbReference type="Proteomes" id="UP001485043">
    <property type="component" value="Unassembled WGS sequence"/>
</dbReference>
<dbReference type="AlphaFoldDB" id="A0AAW1T033"/>
<evidence type="ECO:0000256" key="1">
    <source>
        <dbReference type="ARBA" id="ARBA00004123"/>
    </source>
</evidence>
<evidence type="ECO:0000256" key="11">
    <source>
        <dbReference type="SAM" id="MobiDB-lite"/>
    </source>
</evidence>
<feature type="compositionally biased region" description="Polar residues" evidence="11">
    <location>
        <begin position="308"/>
        <end position="330"/>
    </location>
</feature>
<gene>
    <name evidence="12" type="ORF">WJX84_006916</name>
</gene>
<evidence type="ECO:0000256" key="6">
    <source>
        <dbReference type="ARBA" id="ARBA00022728"/>
    </source>
</evidence>
<comment type="function">
    <text evidence="10">Protein associated with the U5 snRNP, during its maturation and its post-splicing recycling and which is required for spliceosomal tri-snRNP complex assembly in the nucleus. Has a molecular sequestering activity and transiently hinders SNRNP200 binding sites for constitutive splicing factors that intervene later during the assembly of the spliceosome and splicing. Together with its molecular sequestering activity, may also function as a molecular adapter and placeholder, coordinating the assembly of the U5 snRNP and its association with the U4/U6 di-snRNP.</text>
</comment>
<accession>A0AAW1T033</accession>
<dbReference type="PANTHER" id="PTHR13445:SF3">
    <property type="entry name" value="U5 SMALL NUCLEAR RIBONUCLEOPROTEIN TSSC4"/>
    <property type="match status" value="1"/>
</dbReference>
<sequence length="400" mass="42006">MAALSSDMASKVDALDKGSVAKFQTRADAVFRNLGPEDVQVRPEASSSWQLKKEQVFRSGKEAEDASSEEEAEDPAQQLITGDMLGMRGDEEEKVMATASRAFCRALDQEDEYDATDALASQSLRAHPAPDRPPLETEVLADNIYERRVSHAGAGPSTPSMSASMMDIDMHMLGGAAAPSHAHSNGPGLADIPAARDGQGNGQAPQGSVWDRLSGRGRGQRSRSKVPDHVRNPHKYTVYQFDEPVTVGGGDRAAVVSGHDNDQAAKAALAAARQSIMQQEEAGPESAAPTAPLPAFGTGIQFRPRAQAGSQPSTSMLTDRNATEEGQPQAVTGPGHARRATARAAASSAAAWGTSMAAEDTLADEVADPLQADHAQALHADSTAAPAAAKKRKYRTKPAA</sequence>
<evidence type="ECO:0000256" key="10">
    <source>
        <dbReference type="ARBA" id="ARBA00045970"/>
    </source>
</evidence>
<feature type="region of interest" description="Disordered" evidence="11">
    <location>
        <begin position="32"/>
        <end position="84"/>
    </location>
</feature>
<feature type="compositionally biased region" description="Basic residues" evidence="11">
    <location>
        <begin position="389"/>
        <end position="400"/>
    </location>
</feature>
<feature type="compositionally biased region" description="Low complexity" evidence="11">
    <location>
        <begin position="342"/>
        <end position="358"/>
    </location>
</feature>
<dbReference type="GO" id="GO:0006397">
    <property type="term" value="P:mRNA processing"/>
    <property type="evidence" value="ECO:0007669"/>
    <property type="project" value="UniProtKB-KW"/>
</dbReference>
<protein>
    <recommendedName>
        <fullName evidence="9">U5 small nuclear ribonucleoprotein TSSC4</fullName>
    </recommendedName>
</protein>
<feature type="region of interest" description="Disordered" evidence="11">
    <location>
        <begin position="176"/>
        <end position="233"/>
    </location>
</feature>
<comment type="similarity">
    <text evidence="3">Belongs to the TSSC4 family.</text>
</comment>
<dbReference type="PANTHER" id="PTHR13445">
    <property type="entry name" value="TUMOR SUPPRESSING SUBTRANSFERABLE CANDIDATE 4 TSSC4"/>
    <property type="match status" value="1"/>
</dbReference>
<feature type="compositionally biased region" description="Acidic residues" evidence="11">
    <location>
        <begin position="65"/>
        <end position="74"/>
    </location>
</feature>
<evidence type="ECO:0000256" key="9">
    <source>
        <dbReference type="ARBA" id="ARBA00035304"/>
    </source>
</evidence>
<organism evidence="12 13">
    <name type="scientific">Apatococcus fuscideae</name>
    <dbReference type="NCBI Taxonomy" id="2026836"/>
    <lineage>
        <taxon>Eukaryota</taxon>
        <taxon>Viridiplantae</taxon>
        <taxon>Chlorophyta</taxon>
        <taxon>core chlorophytes</taxon>
        <taxon>Trebouxiophyceae</taxon>
        <taxon>Chlorellales</taxon>
        <taxon>Chlorellaceae</taxon>
        <taxon>Apatococcus</taxon>
    </lineage>
</organism>
<keyword evidence="4" id="KW-0963">Cytoplasm</keyword>
<proteinExistence type="inferred from homology"/>
<evidence type="ECO:0000256" key="4">
    <source>
        <dbReference type="ARBA" id="ARBA00022490"/>
    </source>
</evidence>
<keyword evidence="8" id="KW-0539">Nucleus</keyword>
<feature type="region of interest" description="Disordered" evidence="11">
    <location>
        <begin position="266"/>
        <end position="400"/>
    </location>
</feature>
<evidence type="ECO:0000313" key="13">
    <source>
        <dbReference type="Proteomes" id="UP001485043"/>
    </source>
</evidence>
<comment type="subcellular location">
    <subcellularLocation>
        <location evidence="2">Cytoplasm</location>
    </subcellularLocation>
    <subcellularLocation>
        <location evidence="1">Nucleus</location>
    </subcellularLocation>
</comment>
<evidence type="ECO:0000313" key="12">
    <source>
        <dbReference type="EMBL" id="KAK9862007.1"/>
    </source>
</evidence>
<keyword evidence="6" id="KW-0747">Spliceosome</keyword>
<evidence type="ECO:0000256" key="5">
    <source>
        <dbReference type="ARBA" id="ARBA00022664"/>
    </source>
</evidence>
<name>A0AAW1T033_9CHLO</name>